<proteinExistence type="predicted"/>
<organism evidence="2 3">
    <name type="scientific">Sporosarcina ureae</name>
    <dbReference type="NCBI Taxonomy" id="1571"/>
    <lineage>
        <taxon>Bacteria</taxon>
        <taxon>Bacillati</taxon>
        <taxon>Bacillota</taxon>
        <taxon>Bacilli</taxon>
        <taxon>Bacillales</taxon>
        <taxon>Caryophanaceae</taxon>
        <taxon>Sporosarcina</taxon>
    </lineage>
</organism>
<evidence type="ECO:0000313" key="2">
    <source>
        <dbReference type="EMBL" id="ARF14963.1"/>
    </source>
</evidence>
<dbReference type="InterPro" id="IPR011993">
    <property type="entry name" value="PH-like_dom_sf"/>
</dbReference>
<dbReference type="Gene3D" id="2.30.29.30">
    <property type="entry name" value="Pleckstrin-homology domain (PH domain)/Phosphotyrosine-binding domain (PTB)"/>
    <property type="match status" value="1"/>
</dbReference>
<dbReference type="Proteomes" id="UP000192486">
    <property type="component" value="Chromosome"/>
</dbReference>
<feature type="domain" description="GRAM" evidence="1">
    <location>
        <begin position="6"/>
        <end position="86"/>
    </location>
</feature>
<dbReference type="InterPro" id="IPR004182">
    <property type="entry name" value="GRAM"/>
</dbReference>
<protein>
    <recommendedName>
        <fullName evidence="1">GRAM domain-containing protein</fullName>
    </recommendedName>
</protein>
<dbReference type="RefSeq" id="WP_029052662.1">
    <property type="nucleotide sequence ID" value="NZ_CP015108.1"/>
</dbReference>
<dbReference type="Pfam" id="PF02893">
    <property type="entry name" value="GRAM"/>
    <property type="match status" value="1"/>
</dbReference>
<reference evidence="2 3" key="1">
    <citation type="submission" date="2016-04" db="EMBL/GenBank/DDBJ databases">
        <title>Comparative Genomics and Epigenetics of Sporosarcina ureae.</title>
        <authorList>
            <person name="Oliver A.S."/>
            <person name="Cooper K.K."/>
        </authorList>
    </citation>
    <scope>NUCLEOTIDE SEQUENCE [LARGE SCALE GENOMIC DNA]</scope>
    <source>
        <strain evidence="2 3">S204</strain>
    </source>
</reference>
<accession>A0ABM6JY73</accession>
<name>A0ABM6JY73_SPOUR</name>
<gene>
    <name evidence="2" type="ORF">SporoS204_12850</name>
</gene>
<dbReference type="EMBL" id="CP015108">
    <property type="protein sequence ID" value="ARF14963.1"/>
    <property type="molecule type" value="Genomic_DNA"/>
</dbReference>
<evidence type="ECO:0000259" key="1">
    <source>
        <dbReference type="Pfam" id="PF02893"/>
    </source>
</evidence>
<keyword evidence="3" id="KW-1185">Reference proteome</keyword>
<evidence type="ECO:0000313" key="3">
    <source>
        <dbReference type="Proteomes" id="UP000192486"/>
    </source>
</evidence>
<sequence>MMNSRENEKVQYELPVDLRKSIDYVSGNLFITNQRFIFQPYNMHFQRDILEFDIADINNIDSSYVLGIVPNGITVELKDGSLHTFVLESSLFVKCDDIIKTVWDLM</sequence>